<dbReference type="NCBIfam" id="TIGR00426">
    <property type="entry name" value="competence protein ComEA helix-hairpin-helix repeat region"/>
    <property type="match status" value="1"/>
</dbReference>
<dbReference type="InterPro" id="IPR004509">
    <property type="entry name" value="Competence_ComEA_HhH"/>
</dbReference>
<accession>A0ABZ2F0M7</accession>
<dbReference type="PANTHER" id="PTHR21180:SF32">
    <property type="entry name" value="ENDONUCLEASE_EXONUCLEASE_PHOSPHATASE FAMILY DOMAIN-CONTAINING PROTEIN 1"/>
    <property type="match status" value="1"/>
</dbReference>
<evidence type="ECO:0000313" key="3">
    <source>
        <dbReference type="EMBL" id="WWF00577.1"/>
    </source>
</evidence>
<feature type="chain" id="PRO_5045270201" evidence="2">
    <location>
        <begin position="20"/>
        <end position="116"/>
    </location>
</feature>
<protein>
    <submittedName>
        <fullName evidence="3">ComEA family DNA-binding protein</fullName>
    </submittedName>
</protein>
<gene>
    <name evidence="3" type="ORF">N4J17_08740</name>
</gene>
<dbReference type="GO" id="GO:0003677">
    <property type="term" value="F:DNA binding"/>
    <property type="evidence" value="ECO:0007669"/>
    <property type="project" value="UniProtKB-KW"/>
</dbReference>
<feature type="signal peptide" evidence="2">
    <location>
        <begin position="1"/>
        <end position="19"/>
    </location>
</feature>
<evidence type="ECO:0000313" key="4">
    <source>
        <dbReference type="Proteomes" id="UP001359308"/>
    </source>
</evidence>
<dbReference type="RefSeq" id="WP_198323765.1">
    <property type="nucleotide sequence ID" value="NZ_CP104311.1"/>
</dbReference>
<feature type="region of interest" description="Disordered" evidence="1">
    <location>
        <begin position="96"/>
        <end position="116"/>
    </location>
</feature>
<dbReference type="InterPro" id="IPR051675">
    <property type="entry name" value="Endo/Exo/Phosphatase_dom_1"/>
</dbReference>
<name>A0ABZ2F0M7_METCP</name>
<dbReference type="InterPro" id="IPR010994">
    <property type="entry name" value="RuvA_2-like"/>
</dbReference>
<keyword evidence="3" id="KW-0238">DNA-binding</keyword>
<dbReference type="EMBL" id="CP104311">
    <property type="protein sequence ID" value="WWF00577.1"/>
    <property type="molecule type" value="Genomic_DNA"/>
</dbReference>
<sequence length="116" mass="12029">MKKLCALLLFMFFSLAAWAEPLDINTATAEEIAATMTGVGKAKAEAIVKDREAHGNFKSVDDLKRVKGIKEGILAKNRDKITVKGEAVASPVPAVASPAAATAAPTAATSAGKPQH</sequence>
<dbReference type="PANTHER" id="PTHR21180">
    <property type="entry name" value="ENDONUCLEASE/EXONUCLEASE/PHOSPHATASE FAMILY DOMAIN-CONTAINING PROTEIN 1"/>
    <property type="match status" value="1"/>
</dbReference>
<dbReference type="Gene3D" id="1.10.150.280">
    <property type="entry name" value="AF1531-like domain"/>
    <property type="match status" value="1"/>
</dbReference>
<keyword evidence="4" id="KW-1185">Reference proteome</keyword>
<proteinExistence type="predicted"/>
<evidence type="ECO:0000256" key="2">
    <source>
        <dbReference type="SAM" id="SignalP"/>
    </source>
</evidence>
<dbReference type="SUPFAM" id="SSF47781">
    <property type="entry name" value="RuvA domain 2-like"/>
    <property type="match status" value="1"/>
</dbReference>
<organism evidence="3 4">
    <name type="scientific">Methylococcus capsulatus</name>
    <dbReference type="NCBI Taxonomy" id="414"/>
    <lineage>
        <taxon>Bacteria</taxon>
        <taxon>Pseudomonadati</taxon>
        <taxon>Pseudomonadota</taxon>
        <taxon>Gammaproteobacteria</taxon>
        <taxon>Methylococcales</taxon>
        <taxon>Methylococcaceae</taxon>
        <taxon>Methylococcus</taxon>
    </lineage>
</organism>
<keyword evidence="2" id="KW-0732">Signal</keyword>
<reference evidence="3 4" key="1">
    <citation type="submission" date="2022-09" db="EMBL/GenBank/DDBJ databases">
        <authorList>
            <person name="Giprobiosintez L."/>
        </authorList>
    </citation>
    <scope>NUCLEOTIDE SEQUENCE [LARGE SCALE GENOMIC DNA]</scope>
    <source>
        <strain evidence="4">VKPM-B-12549 (GBS-15)</strain>
    </source>
</reference>
<evidence type="ECO:0000256" key="1">
    <source>
        <dbReference type="SAM" id="MobiDB-lite"/>
    </source>
</evidence>
<dbReference type="Pfam" id="PF12836">
    <property type="entry name" value="HHH_3"/>
    <property type="match status" value="1"/>
</dbReference>
<dbReference type="Proteomes" id="UP001359308">
    <property type="component" value="Chromosome"/>
</dbReference>